<dbReference type="EMBL" id="JAVYJV010000017">
    <property type="protein sequence ID" value="KAK4348815.1"/>
    <property type="molecule type" value="Genomic_DNA"/>
</dbReference>
<proteinExistence type="predicted"/>
<evidence type="ECO:0000313" key="1">
    <source>
        <dbReference type="EMBL" id="KAK4348815.1"/>
    </source>
</evidence>
<keyword evidence="2" id="KW-1185">Reference proteome</keyword>
<reference evidence="1" key="1">
    <citation type="submission" date="2023-12" db="EMBL/GenBank/DDBJ databases">
        <title>Genome assembly of Anisodus tanguticus.</title>
        <authorList>
            <person name="Wang Y.-J."/>
        </authorList>
    </citation>
    <scope>NUCLEOTIDE SEQUENCE</scope>
    <source>
        <strain evidence="1">KB-2021</strain>
        <tissue evidence="1">Leaf</tissue>
    </source>
</reference>
<gene>
    <name evidence="1" type="ORF">RND71_031570</name>
</gene>
<dbReference type="AlphaFoldDB" id="A0AAE1RAZ8"/>
<name>A0AAE1RAZ8_9SOLA</name>
<protein>
    <submittedName>
        <fullName evidence="1">Uncharacterized protein</fullName>
    </submittedName>
</protein>
<organism evidence="1 2">
    <name type="scientific">Anisodus tanguticus</name>
    <dbReference type="NCBI Taxonomy" id="243964"/>
    <lineage>
        <taxon>Eukaryota</taxon>
        <taxon>Viridiplantae</taxon>
        <taxon>Streptophyta</taxon>
        <taxon>Embryophyta</taxon>
        <taxon>Tracheophyta</taxon>
        <taxon>Spermatophyta</taxon>
        <taxon>Magnoliopsida</taxon>
        <taxon>eudicotyledons</taxon>
        <taxon>Gunneridae</taxon>
        <taxon>Pentapetalae</taxon>
        <taxon>asterids</taxon>
        <taxon>lamiids</taxon>
        <taxon>Solanales</taxon>
        <taxon>Solanaceae</taxon>
        <taxon>Solanoideae</taxon>
        <taxon>Hyoscyameae</taxon>
        <taxon>Anisodus</taxon>
    </lineage>
</organism>
<sequence>MASICTSNYPNFHFLCRNNPNPSSILHHLLLTPSCVSFSRCGGLRLCHCAAVKTSSGDNAELIRKPVISTELETEEDEVAKKSGDGEGWVDWEDQILEDTVPLVGFVRMILHSGKVFKEIGQLGKSPGKTETFEATMMYITSEHDMGYWIGIHFGQMSKLFDPKEWINLRTNCDNTDSFLDKEIITLGTIRGKVAPMFATSPLLMRDDMH</sequence>
<evidence type="ECO:0000313" key="2">
    <source>
        <dbReference type="Proteomes" id="UP001291623"/>
    </source>
</evidence>
<accession>A0AAE1RAZ8</accession>
<dbReference type="Proteomes" id="UP001291623">
    <property type="component" value="Unassembled WGS sequence"/>
</dbReference>
<comment type="caution">
    <text evidence="1">The sequence shown here is derived from an EMBL/GenBank/DDBJ whole genome shotgun (WGS) entry which is preliminary data.</text>
</comment>